<dbReference type="KEGG" id="soa:G3M56_011745"/>
<dbReference type="PANTHER" id="PTHR47529">
    <property type="entry name" value="PEPTIDYL-PROLYL CIS-TRANS ISOMERASE D"/>
    <property type="match status" value="1"/>
</dbReference>
<protein>
    <submittedName>
        <fullName evidence="5">SurA N-terminal domain-containing protein</fullName>
    </submittedName>
</protein>
<dbReference type="GO" id="GO:0005886">
    <property type="term" value="C:plasma membrane"/>
    <property type="evidence" value="ECO:0007669"/>
    <property type="project" value="UniProtKB-SubCell"/>
</dbReference>
<reference evidence="5 6" key="1">
    <citation type="submission" date="2020-12" db="EMBL/GenBank/DDBJ databases">
        <title>Sulforoseuscoccus oceanibium gen. nov., sp. nov., a representative of the phylum Verrucomicrobia with special cytoplasmic membrane, and proposal of Sulforoseuscoccusaceae fam. nov.</title>
        <authorList>
            <person name="Xi F."/>
        </authorList>
    </citation>
    <scope>NUCLEOTIDE SEQUENCE [LARGE SCALE GENOMIC DNA]</scope>
    <source>
        <strain evidence="5 6">T37</strain>
    </source>
</reference>
<keyword evidence="2" id="KW-1003">Cell membrane</keyword>
<proteinExistence type="predicted"/>
<keyword evidence="4" id="KW-0143">Chaperone</keyword>
<dbReference type="SUPFAM" id="SSF109998">
    <property type="entry name" value="Triger factor/SurA peptide-binding domain-like"/>
    <property type="match status" value="1"/>
</dbReference>
<dbReference type="Pfam" id="PF13624">
    <property type="entry name" value="SurA_N_3"/>
    <property type="match status" value="1"/>
</dbReference>
<dbReference type="PANTHER" id="PTHR47529:SF1">
    <property type="entry name" value="PERIPLASMIC CHAPERONE PPID"/>
    <property type="match status" value="1"/>
</dbReference>
<evidence type="ECO:0000256" key="4">
    <source>
        <dbReference type="ARBA" id="ARBA00023186"/>
    </source>
</evidence>
<evidence type="ECO:0000256" key="3">
    <source>
        <dbReference type="ARBA" id="ARBA00023136"/>
    </source>
</evidence>
<comment type="subcellular location">
    <subcellularLocation>
        <location evidence="1">Cell membrane</location>
    </subcellularLocation>
</comment>
<organism evidence="5 6">
    <name type="scientific">Sulfuriroseicoccus oceanibius</name>
    <dbReference type="NCBI Taxonomy" id="2707525"/>
    <lineage>
        <taxon>Bacteria</taxon>
        <taxon>Pseudomonadati</taxon>
        <taxon>Verrucomicrobiota</taxon>
        <taxon>Verrucomicrobiia</taxon>
        <taxon>Verrucomicrobiales</taxon>
        <taxon>Verrucomicrobiaceae</taxon>
        <taxon>Sulfuriroseicoccus</taxon>
    </lineage>
</organism>
<keyword evidence="3" id="KW-0472">Membrane</keyword>
<evidence type="ECO:0000256" key="2">
    <source>
        <dbReference type="ARBA" id="ARBA00022475"/>
    </source>
</evidence>
<name>A0A6B3LDC8_9BACT</name>
<evidence type="ECO:0000313" key="5">
    <source>
        <dbReference type="EMBL" id="QQL44547.1"/>
    </source>
</evidence>
<evidence type="ECO:0000313" key="6">
    <source>
        <dbReference type="Proteomes" id="UP000475117"/>
    </source>
</evidence>
<dbReference type="AlphaFoldDB" id="A0A6B3LDC8"/>
<dbReference type="RefSeq" id="WP_164363742.1">
    <property type="nucleotide sequence ID" value="NZ_CP066776.1"/>
</dbReference>
<sequence>MLTTIRKNQKGLLIIVTIAICAAFGWFFTKADTTTGQHVPTLVVGDAKLKVSQYRRISNQQMIAAHLQLPGSEIISPLVNMLGQTHGESLGDGVYPATIQLVRNEAKRLGIAVSDDEVTEIIRNTPAFQTNGQFDESRFLAYEGGDPSQPSEGIYIVQQTPYGPVPGERPVTLSRSGLTAADIKQVVRDFRSAQKIFETLGAGVQTPEWRATQRYELLNQIITADILAFTDAQFESEVDTSDEAIAAYYEENKDRFMNQPRLVVQYVSFDHKPTPAAENETEEQAAARAKADNAAKIAMRRKADELYEAIRTGSSFELAAASFEVSPTLSEPFDVFNAPAALRPAQRQLLEVQSKDAPVMFVNGDHSSVVLLVKDFLAAQPKPLESIRDEVKAALVNANSANLAEVAANEAQTKLAELANGGTSLAALKSSANITNGTLTEGRQVALTAEASAADRTLFAELSSLNVGELSTVIPTADGFQIALITKREIERSETREEEIASLASRLALEATNNIQSEWWTEAIINANPHVE</sequence>
<evidence type="ECO:0000256" key="1">
    <source>
        <dbReference type="ARBA" id="ARBA00004236"/>
    </source>
</evidence>
<gene>
    <name evidence="5" type="ORF">G3M56_011745</name>
</gene>
<dbReference type="EMBL" id="CP066776">
    <property type="protein sequence ID" value="QQL44547.1"/>
    <property type="molecule type" value="Genomic_DNA"/>
</dbReference>
<keyword evidence="6" id="KW-1185">Reference proteome</keyword>
<dbReference type="InterPro" id="IPR052029">
    <property type="entry name" value="PpiD_chaperone"/>
</dbReference>
<accession>A0A6B3LDC8</accession>
<dbReference type="Proteomes" id="UP000475117">
    <property type="component" value="Chromosome"/>
</dbReference>
<dbReference type="InterPro" id="IPR027304">
    <property type="entry name" value="Trigger_fact/SurA_dom_sf"/>
</dbReference>